<evidence type="ECO:0000313" key="7">
    <source>
        <dbReference type="Proteomes" id="UP001282288"/>
    </source>
</evidence>
<evidence type="ECO:0000256" key="1">
    <source>
        <dbReference type="SAM" id="MobiDB-lite"/>
    </source>
</evidence>
<keyword evidence="2" id="KW-0472">Membrane</keyword>
<feature type="compositionally biased region" description="Low complexity" evidence="1">
    <location>
        <begin position="75"/>
        <end position="97"/>
    </location>
</feature>
<dbReference type="InterPro" id="IPR015943">
    <property type="entry name" value="WD40/YVTN_repeat-like_dom_sf"/>
</dbReference>
<dbReference type="InterPro" id="IPR011047">
    <property type="entry name" value="Quinoprotein_ADH-like_sf"/>
</dbReference>
<gene>
    <name evidence="4" type="ORF">PV399_37595</name>
    <name evidence="5" type="ORF">PV666_38125</name>
</gene>
<organism evidence="4 7">
    <name type="scientific">Streptomyces acidiscabies</name>
    <dbReference type="NCBI Taxonomy" id="42234"/>
    <lineage>
        <taxon>Bacteria</taxon>
        <taxon>Bacillati</taxon>
        <taxon>Actinomycetota</taxon>
        <taxon>Actinomycetes</taxon>
        <taxon>Kitasatosporales</taxon>
        <taxon>Streptomycetaceae</taxon>
        <taxon>Streptomyces</taxon>
    </lineage>
</organism>
<dbReference type="EMBL" id="JARAWP010000028">
    <property type="protein sequence ID" value="MDX3023649.1"/>
    <property type="molecule type" value="Genomic_DNA"/>
</dbReference>
<feature type="compositionally biased region" description="Pro residues" evidence="1">
    <location>
        <begin position="153"/>
        <end position="163"/>
    </location>
</feature>
<feature type="compositionally biased region" description="Low complexity" evidence="1">
    <location>
        <begin position="45"/>
        <end position="58"/>
    </location>
</feature>
<evidence type="ECO:0000313" key="6">
    <source>
        <dbReference type="Proteomes" id="UP001272987"/>
    </source>
</evidence>
<evidence type="ECO:0000256" key="2">
    <source>
        <dbReference type="SAM" id="Phobius"/>
    </source>
</evidence>
<feature type="domain" description="Pyrrolo-quinoline quinone repeat" evidence="3">
    <location>
        <begin position="365"/>
        <end position="582"/>
    </location>
</feature>
<reference evidence="4 6" key="1">
    <citation type="journal article" date="2023" name="Microb. Genom.">
        <title>Mesoterricola silvestris gen. nov., sp. nov., Mesoterricola sediminis sp. nov., Geothrix oryzae sp. nov., Geothrix edaphica sp. nov., Geothrix rubra sp. nov., and Geothrix limicola sp. nov., six novel members of Acidobacteriota isolated from soils.</title>
        <authorList>
            <person name="Weisberg A.J."/>
            <person name="Pearce E."/>
            <person name="Kramer C.G."/>
            <person name="Chang J.H."/>
            <person name="Clarke C.R."/>
        </authorList>
    </citation>
    <scope>NUCLEOTIDE SEQUENCE</scope>
    <source>
        <strain evidence="5 6">NB05-1H</strain>
        <strain evidence="4">NRRL_B-16521</strain>
    </source>
</reference>
<feature type="compositionally biased region" description="Low complexity" evidence="1">
    <location>
        <begin position="164"/>
        <end position="184"/>
    </location>
</feature>
<feature type="region of interest" description="Disordered" evidence="1">
    <location>
        <begin position="1"/>
        <end position="184"/>
    </location>
</feature>
<dbReference type="Proteomes" id="UP001282288">
    <property type="component" value="Unassembled WGS sequence"/>
</dbReference>
<dbReference type="AlphaFoldDB" id="A0AAP6BII9"/>
<name>A0AAP6BII9_9ACTN</name>
<dbReference type="InterPro" id="IPR002372">
    <property type="entry name" value="PQQ_rpt_dom"/>
</dbReference>
<feature type="compositionally biased region" description="Pro residues" evidence="1">
    <location>
        <begin position="24"/>
        <end position="34"/>
    </location>
</feature>
<comment type="caution">
    <text evidence="4">The sequence shown here is derived from an EMBL/GenBank/DDBJ whole genome shotgun (WGS) entry which is preliminary data.</text>
</comment>
<protein>
    <submittedName>
        <fullName evidence="4">PQQ-binding-like beta-propeller repeat protein</fullName>
    </submittedName>
</protein>
<dbReference type="Pfam" id="PF13360">
    <property type="entry name" value="PQQ_2"/>
    <property type="match status" value="1"/>
</dbReference>
<feature type="transmembrane region" description="Helical" evidence="2">
    <location>
        <begin position="217"/>
        <end position="237"/>
    </location>
</feature>
<evidence type="ECO:0000313" key="5">
    <source>
        <dbReference type="EMBL" id="MDX3023649.1"/>
    </source>
</evidence>
<evidence type="ECO:0000259" key="3">
    <source>
        <dbReference type="Pfam" id="PF13360"/>
    </source>
</evidence>
<dbReference type="EMBL" id="JARAWC010000041">
    <property type="protein sequence ID" value="MDX2965385.1"/>
    <property type="molecule type" value="Genomic_DNA"/>
</dbReference>
<keyword evidence="2" id="KW-0812">Transmembrane</keyword>
<accession>A0AAP6BII9</accession>
<dbReference type="RefSeq" id="WP_078480891.1">
    <property type="nucleotide sequence ID" value="NZ_CP122369.1"/>
</dbReference>
<dbReference type="SUPFAM" id="SSF50998">
    <property type="entry name" value="Quinoprotein alcohol dehydrogenase-like"/>
    <property type="match status" value="1"/>
</dbReference>
<feature type="compositionally biased region" description="Pro residues" evidence="1">
    <location>
        <begin position="59"/>
        <end position="74"/>
    </location>
</feature>
<dbReference type="Gene3D" id="2.130.10.10">
    <property type="entry name" value="YVTN repeat-like/Quinoprotein amine dehydrogenase"/>
    <property type="match status" value="2"/>
</dbReference>
<proteinExistence type="predicted"/>
<sequence length="678" mass="68855">MTQPPQGPASDNPPNQPPAFGAPQGPPPGYPPSAPTDQPQAPAFGAPQSPFAPQSPSAPQNPPAPQSPPAPQQPPAFGKPQGAPAQAPAYGAPQNPQFGAPQNSPAPEFGAPQNPPAPQNSPAAPPQPPAGPPAGSPQPPAGPPAGPLAGPLAGPPAGPPAAPPGYGYPQPSPQPAYGYPAPAGYGYPGQPAPAYPSPPTTPMHVEPSGDNGLKAQILIVASAVVAIALIIGGGVWYSGSKSPQNEAKKDDKPSASPVSGAGVGGTEKAPADPQGKMLFQLPLPTVAKGESADTDGSWVTDKVYAKSGISEINGYDLDKGAKLWTVKLPGPVCGAAHWLSSDGTKSAILFKPAVPTKDKYQPCNQVGALDLANGKLLWTKTAQAGDYPLSFDAVTVSANTVAASGTSGGAAFDIATGKPLWQPKTADTCSDRGYGGGPKLVAIRKCGDYDNPTLSVQTLDPVSGKVLSEYKLAPGIEYASVVSTDPLVVGADVGDSAGDGSSLSDLFSIDGATGQLRARISVPGDDYGAECEISEADGCKGVIAGGDRLYIQTEDNSGSSTKQIVAFDVLTGKQTGQRADGGEDFDLYPLRMDGKNLIVYKSGPYDKGGQVLSVDGTTFKQTVLLKNPDDKASVDAETDMSPGFSEILFSQGRLFLSQTYVSGSDKDEQLVIAYGAGS</sequence>
<dbReference type="Proteomes" id="UP001272987">
    <property type="component" value="Unassembled WGS sequence"/>
</dbReference>
<keyword evidence="6" id="KW-1185">Reference proteome</keyword>
<feature type="compositionally biased region" description="Pro residues" evidence="1">
    <location>
        <begin position="113"/>
        <end position="146"/>
    </location>
</feature>
<evidence type="ECO:0000313" key="4">
    <source>
        <dbReference type="EMBL" id="MDX2965385.1"/>
    </source>
</evidence>
<dbReference type="GeneID" id="69805589"/>
<feature type="region of interest" description="Disordered" evidence="1">
    <location>
        <begin position="240"/>
        <end position="275"/>
    </location>
</feature>
<keyword evidence="2" id="KW-1133">Transmembrane helix</keyword>